<name>A0A392R050_9FABA</name>
<evidence type="ECO:0000256" key="1">
    <source>
        <dbReference type="SAM" id="MobiDB-lite"/>
    </source>
</evidence>
<protein>
    <submittedName>
        <fullName evidence="2">Uncharacterized protein</fullName>
    </submittedName>
</protein>
<dbReference type="Proteomes" id="UP000265520">
    <property type="component" value="Unassembled WGS sequence"/>
</dbReference>
<sequence length="39" mass="4254">MSGTRRGPGRYVEKEVGPEIDLGARRKIGGANPDEEPEE</sequence>
<dbReference type="EMBL" id="LXQA010171146">
    <property type="protein sequence ID" value="MCI29220.1"/>
    <property type="molecule type" value="Genomic_DNA"/>
</dbReference>
<proteinExistence type="predicted"/>
<organism evidence="2 3">
    <name type="scientific">Trifolium medium</name>
    <dbReference type="NCBI Taxonomy" id="97028"/>
    <lineage>
        <taxon>Eukaryota</taxon>
        <taxon>Viridiplantae</taxon>
        <taxon>Streptophyta</taxon>
        <taxon>Embryophyta</taxon>
        <taxon>Tracheophyta</taxon>
        <taxon>Spermatophyta</taxon>
        <taxon>Magnoliopsida</taxon>
        <taxon>eudicotyledons</taxon>
        <taxon>Gunneridae</taxon>
        <taxon>Pentapetalae</taxon>
        <taxon>rosids</taxon>
        <taxon>fabids</taxon>
        <taxon>Fabales</taxon>
        <taxon>Fabaceae</taxon>
        <taxon>Papilionoideae</taxon>
        <taxon>50 kb inversion clade</taxon>
        <taxon>NPAAA clade</taxon>
        <taxon>Hologalegina</taxon>
        <taxon>IRL clade</taxon>
        <taxon>Trifolieae</taxon>
        <taxon>Trifolium</taxon>
    </lineage>
</organism>
<accession>A0A392R050</accession>
<feature type="region of interest" description="Disordered" evidence="1">
    <location>
        <begin position="1"/>
        <end position="39"/>
    </location>
</feature>
<evidence type="ECO:0000313" key="3">
    <source>
        <dbReference type="Proteomes" id="UP000265520"/>
    </source>
</evidence>
<keyword evidence="3" id="KW-1185">Reference proteome</keyword>
<reference evidence="2 3" key="1">
    <citation type="journal article" date="2018" name="Front. Plant Sci.">
        <title>Red Clover (Trifolium pratense) and Zigzag Clover (T. medium) - A Picture of Genomic Similarities and Differences.</title>
        <authorList>
            <person name="Dluhosova J."/>
            <person name="Istvanek J."/>
            <person name="Nedelnik J."/>
            <person name="Repkova J."/>
        </authorList>
    </citation>
    <scope>NUCLEOTIDE SEQUENCE [LARGE SCALE GENOMIC DNA]</scope>
    <source>
        <strain evidence="3">cv. 10/8</strain>
        <tissue evidence="2">Leaf</tissue>
    </source>
</reference>
<dbReference type="AlphaFoldDB" id="A0A392R050"/>
<comment type="caution">
    <text evidence="2">The sequence shown here is derived from an EMBL/GenBank/DDBJ whole genome shotgun (WGS) entry which is preliminary data.</text>
</comment>
<evidence type="ECO:0000313" key="2">
    <source>
        <dbReference type="EMBL" id="MCI29220.1"/>
    </source>
</evidence>